<dbReference type="Proteomes" id="UP000471501">
    <property type="component" value="Unassembled WGS sequence"/>
</dbReference>
<dbReference type="InterPro" id="IPR011990">
    <property type="entry name" value="TPR-like_helical_dom_sf"/>
</dbReference>
<keyword evidence="1" id="KW-0472">Membrane</keyword>
<sequence>MNEENYILFDLYLQNEMSVEEKNAFESQLAQDDSLASAFETFKEMQLQLTNKFGITEEREAFKANLKTISEAHFKSSKPKVIQLKPWYYAVAASVAVLIGVFFVNQNSNPRFEDFNQPEQAYFTERGTTEAALKQAEIAFNDKQYKQAISLFETILKENKTAEIQYFYGISLLQENQFQKSETVFNELKSGTSVYKNKAIWQLALSKLKQKDYKATKEILLTIPADYENTEQVQKLLSELD</sequence>
<feature type="transmembrane region" description="Helical" evidence="1">
    <location>
        <begin position="87"/>
        <end position="104"/>
    </location>
</feature>
<keyword evidence="1" id="KW-0812">Transmembrane</keyword>
<evidence type="ECO:0000313" key="3">
    <source>
        <dbReference type="Proteomes" id="UP000471501"/>
    </source>
</evidence>
<proteinExistence type="predicted"/>
<name>A0A6I4NQ48_9FLAO</name>
<evidence type="ECO:0000313" key="2">
    <source>
        <dbReference type="EMBL" id="MWB96566.1"/>
    </source>
</evidence>
<reference evidence="2 3" key="1">
    <citation type="submission" date="2019-12" db="EMBL/GenBank/DDBJ databases">
        <authorList>
            <person name="Kim Y.S."/>
        </authorList>
    </citation>
    <scope>NUCLEOTIDE SEQUENCE [LARGE SCALE GENOMIC DNA]</scope>
    <source>
        <strain evidence="2 3">GA093</strain>
    </source>
</reference>
<organism evidence="2 3">
    <name type="scientific">Flavobacterium hydrocarbonoxydans</name>
    <dbReference type="NCBI Taxonomy" id="2683249"/>
    <lineage>
        <taxon>Bacteria</taxon>
        <taxon>Pseudomonadati</taxon>
        <taxon>Bacteroidota</taxon>
        <taxon>Flavobacteriia</taxon>
        <taxon>Flavobacteriales</taxon>
        <taxon>Flavobacteriaceae</taxon>
        <taxon>Flavobacterium</taxon>
    </lineage>
</organism>
<dbReference type="Gene3D" id="1.25.40.10">
    <property type="entry name" value="Tetratricopeptide repeat domain"/>
    <property type="match status" value="1"/>
</dbReference>
<comment type="caution">
    <text evidence="2">The sequence shown here is derived from an EMBL/GenBank/DDBJ whole genome shotgun (WGS) entry which is preliminary data.</text>
</comment>
<dbReference type="SUPFAM" id="SSF48452">
    <property type="entry name" value="TPR-like"/>
    <property type="match status" value="1"/>
</dbReference>
<accession>A0A6I4NQ48</accession>
<protein>
    <submittedName>
        <fullName evidence="2">Tetratricopeptide repeat protein</fullName>
    </submittedName>
</protein>
<dbReference type="RefSeq" id="WP_160376459.1">
    <property type="nucleotide sequence ID" value="NZ_WSTB01000015.1"/>
</dbReference>
<keyword evidence="1" id="KW-1133">Transmembrane helix</keyword>
<keyword evidence="3" id="KW-1185">Reference proteome</keyword>
<gene>
    <name evidence="2" type="ORF">GON26_19550</name>
</gene>
<dbReference type="AlphaFoldDB" id="A0A6I4NQ48"/>
<evidence type="ECO:0000256" key="1">
    <source>
        <dbReference type="SAM" id="Phobius"/>
    </source>
</evidence>
<dbReference type="EMBL" id="WSTB01000015">
    <property type="protein sequence ID" value="MWB96566.1"/>
    <property type="molecule type" value="Genomic_DNA"/>
</dbReference>